<dbReference type="EMBL" id="CP077062">
    <property type="protein sequence ID" value="QWZ08625.1"/>
    <property type="molecule type" value="Genomic_DNA"/>
</dbReference>
<keyword evidence="3" id="KW-0732">Signal</keyword>
<dbReference type="GO" id="GO:0015768">
    <property type="term" value="P:maltose transport"/>
    <property type="evidence" value="ECO:0007669"/>
    <property type="project" value="TreeGrafter"/>
</dbReference>
<dbReference type="Pfam" id="PF01547">
    <property type="entry name" value="SBP_bac_1"/>
    <property type="match status" value="1"/>
</dbReference>
<dbReference type="AlphaFoldDB" id="A0A975T065"/>
<organism evidence="4 5">
    <name type="scientific">Nocardioides panacis</name>
    <dbReference type="NCBI Taxonomy" id="2849501"/>
    <lineage>
        <taxon>Bacteria</taxon>
        <taxon>Bacillati</taxon>
        <taxon>Actinomycetota</taxon>
        <taxon>Actinomycetes</taxon>
        <taxon>Propionibacteriales</taxon>
        <taxon>Nocardioidaceae</taxon>
        <taxon>Nocardioides</taxon>
    </lineage>
</organism>
<accession>A0A975T065</accession>
<evidence type="ECO:0000256" key="2">
    <source>
        <dbReference type="ARBA" id="ARBA00022448"/>
    </source>
</evidence>
<dbReference type="PANTHER" id="PTHR30061">
    <property type="entry name" value="MALTOSE-BINDING PERIPLASMIC PROTEIN"/>
    <property type="match status" value="1"/>
</dbReference>
<dbReference type="InterPro" id="IPR006059">
    <property type="entry name" value="SBP"/>
</dbReference>
<keyword evidence="2" id="KW-0813">Transport</keyword>
<proteinExistence type="inferred from homology"/>
<name>A0A975T065_9ACTN</name>
<evidence type="ECO:0000313" key="4">
    <source>
        <dbReference type="EMBL" id="QWZ08625.1"/>
    </source>
</evidence>
<dbReference type="PANTHER" id="PTHR30061:SF50">
    <property type="entry name" value="MALTOSE_MALTODEXTRIN-BINDING PERIPLASMIC PROTEIN"/>
    <property type="match status" value="1"/>
</dbReference>
<evidence type="ECO:0000313" key="5">
    <source>
        <dbReference type="Proteomes" id="UP000683575"/>
    </source>
</evidence>
<dbReference type="GO" id="GO:0055052">
    <property type="term" value="C:ATP-binding cassette (ABC) transporter complex, substrate-binding subunit-containing"/>
    <property type="evidence" value="ECO:0007669"/>
    <property type="project" value="TreeGrafter"/>
</dbReference>
<evidence type="ECO:0000256" key="1">
    <source>
        <dbReference type="ARBA" id="ARBA00008520"/>
    </source>
</evidence>
<gene>
    <name evidence="4" type="ORF">KRR39_01810</name>
</gene>
<evidence type="ECO:0000256" key="3">
    <source>
        <dbReference type="ARBA" id="ARBA00022729"/>
    </source>
</evidence>
<reference evidence="4" key="1">
    <citation type="submission" date="2021-06" db="EMBL/GenBank/DDBJ databases">
        <title>Complete genome sequence of Nocardioides sp. G188.</title>
        <authorList>
            <person name="Im W.-T."/>
        </authorList>
    </citation>
    <scope>NUCLEOTIDE SEQUENCE</scope>
    <source>
        <strain evidence="4">G188</strain>
    </source>
</reference>
<dbReference type="KEGG" id="nps:KRR39_01810"/>
<comment type="similarity">
    <text evidence="1">Belongs to the bacterial solute-binding protein 1 family.</text>
</comment>
<dbReference type="GO" id="GO:0042956">
    <property type="term" value="P:maltodextrin transmembrane transport"/>
    <property type="evidence" value="ECO:0007669"/>
    <property type="project" value="TreeGrafter"/>
</dbReference>
<keyword evidence="5" id="KW-1185">Reference proteome</keyword>
<sequence length="373" mass="40345">MKIKLVPQSTDTLIGAFTTAAQTKSGPDIATQWATIPVLSQAWAGAVAPVSDYVSASQRSQWIGTQENTDQGKLYAVPLYVIGVPLAYNKALFAKANITDPPRTFDDLLSDCRKLKAAGITPIGMGNKDGYFGAWFWSNFGKQNLDSTEELKQAVIGKADITDPKYTGLYEPMHQLKSNGCLNDDIASLTLDQGMAKFGAGQAAMAWGTDGIVNGWAQKLGADKVAITTTPKWGTGKLADVYNTTQSSSAFITSWSKNKKAAAQFLMFLHEPKNLKSWYEATGIFPADKQFQPSSIKDDLGKQMWDLDSSDGAVWLENYLPPSVDGDGNLAAGQVITSGGSVAEAVDTFRKATEKWRSQNPVEVKNYTAWAAQ</sequence>
<dbReference type="GO" id="GO:1901982">
    <property type="term" value="F:maltose binding"/>
    <property type="evidence" value="ECO:0007669"/>
    <property type="project" value="TreeGrafter"/>
</dbReference>
<dbReference type="Proteomes" id="UP000683575">
    <property type="component" value="Chromosome"/>
</dbReference>
<protein>
    <submittedName>
        <fullName evidence="4">Extracellular solute-binding protein</fullName>
    </submittedName>
</protein>